<reference evidence="1" key="1">
    <citation type="submission" date="2022-06" db="EMBL/GenBank/DDBJ databases">
        <title>Novel species in genus nocardia.</title>
        <authorList>
            <person name="Li F."/>
        </authorList>
    </citation>
    <scope>NUCLEOTIDE SEQUENCE</scope>
    <source>
        <strain evidence="1">CDC141</strain>
    </source>
</reference>
<protein>
    <submittedName>
        <fullName evidence="1">Uncharacterized protein</fullName>
    </submittedName>
</protein>
<dbReference type="AlphaFoldDB" id="A0A9X2E5D6"/>
<evidence type="ECO:0000313" key="2">
    <source>
        <dbReference type="Proteomes" id="UP001139157"/>
    </source>
</evidence>
<name>A0A9X2E5D6_9NOCA</name>
<organism evidence="1 2">
    <name type="scientific">Nocardia pulmonis</name>
    <dbReference type="NCBI Taxonomy" id="2951408"/>
    <lineage>
        <taxon>Bacteria</taxon>
        <taxon>Bacillati</taxon>
        <taxon>Actinomycetota</taxon>
        <taxon>Actinomycetes</taxon>
        <taxon>Mycobacteriales</taxon>
        <taxon>Nocardiaceae</taxon>
        <taxon>Nocardia</taxon>
    </lineage>
</organism>
<keyword evidence="2" id="KW-1185">Reference proteome</keyword>
<proteinExistence type="predicted"/>
<evidence type="ECO:0000313" key="1">
    <source>
        <dbReference type="EMBL" id="MCM6774109.1"/>
    </source>
</evidence>
<accession>A0A9X2E5D6</accession>
<dbReference type="Proteomes" id="UP001139157">
    <property type="component" value="Unassembled WGS sequence"/>
</dbReference>
<gene>
    <name evidence="1" type="ORF">NDR86_11555</name>
</gene>
<dbReference type="RefSeq" id="WP_251911431.1">
    <property type="nucleotide sequence ID" value="NZ_JAMRXG010000004.1"/>
</dbReference>
<dbReference type="EMBL" id="JAMRXG010000004">
    <property type="protein sequence ID" value="MCM6774109.1"/>
    <property type="molecule type" value="Genomic_DNA"/>
</dbReference>
<sequence>MTVENGPDADPTSGRWRSTIDILAASLATHLDEQVTVLDAGEMEDGFSSLIRGPEPSSPFLQVAWDGILGMQRIDGQPYVSVTMFLYSRGRRLRLDDQSGSFLSIAYEGPLDGSGTWRDLGWLQDDFGEFESYDRYGD</sequence>
<comment type="caution">
    <text evidence="1">The sequence shown here is derived from an EMBL/GenBank/DDBJ whole genome shotgun (WGS) entry which is preliminary data.</text>
</comment>